<reference evidence="1" key="1">
    <citation type="submission" date="2021-02" db="EMBL/GenBank/DDBJ databases">
        <authorList>
            <consortium name="DOE Joint Genome Institute"/>
            <person name="Ahrendt S."/>
            <person name="Looney B.P."/>
            <person name="Miyauchi S."/>
            <person name="Morin E."/>
            <person name="Drula E."/>
            <person name="Courty P.E."/>
            <person name="Chicoki N."/>
            <person name="Fauchery L."/>
            <person name="Kohler A."/>
            <person name="Kuo A."/>
            <person name="Labutti K."/>
            <person name="Pangilinan J."/>
            <person name="Lipzen A."/>
            <person name="Riley R."/>
            <person name="Andreopoulos W."/>
            <person name="He G."/>
            <person name="Johnson J."/>
            <person name="Barry K.W."/>
            <person name="Grigoriev I.V."/>
            <person name="Nagy L."/>
            <person name="Hibbett D."/>
            <person name="Henrissat B."/>
            <person name="Matheny P.B."/>
            <person name="Labbe J."/>
            <person name="Martin F."/>
        </authorList>
    </citation>
    <scope>NUCLEOTIDE SEQUENCE</scope>
    <source>
        <strain evidence="1">EC-137</strain>
    </source>
</reference>
<reference evidence="1" key="2">
    <citation type="journal article" date="2022" name="New Phytol.">
        <title>Evolutionary transition to the ectomycorrhizal habit in the genomes of a hyperdiverse lineage of mushroom-forming fungi.</title>
        <authorList>
            <person name="Looney B."/>
            <person name="Miyauchi S."/>
            <person name="Morin E."/>
            <person name="Drula E."/>
            <person name="Courty P.E."/>
            <person name="Kohler A."/>
            <person name="Kuo A."/>
            <person name="LaButti K."/>
            <person name="Pangilinan J."/>
            <person name="Lipzen A."/>
            <person name="Riley R."/>
            <person name="Andreopoulos W."/>
            <person name="He G."/>
            <person name="Johnson J."/>
            <person name="Nolan M."/>
            <person name="Tritt A."/>
            <person name="Barry K.W."/>
            <person name="Grigoriev I.V."/>
            <person name="Nagy L.G."/>
            <person name="Hibbett D."/>
            <person name="Henrissat B."/>
            <person name="Matheny P.B."/>
            <person name="Labbe J."/>
            <person name="Martin F.M."/>
        </authorList>
    </citation>
    <scope>NUCLEOTIDE SEQUENCE</scope>
    <source>
        <strain evidence="1">EC-137</strain>
    </source>
</reference>
<protein>
    <submittedName>
        <fullName evidence="1">Uncharacterized protein</fullName>
    </submittedName>
</protein>
<proteinExistence type="predicted"/>
<evidence type="ECO:0000313" key="1">
    <source>
        <dbReference type="EMBL" id="KAI0034889.1"/>
    </source>
</evidence>
<accession>A0ACB8QSV4</accession>
<name>A0ACB8QSV4_9AGAM</name>
<evidence type="ECO:0000313" key="2">
    <source>
        <dbReference type="Proteomes" id="UP000814128"/>
    </source>
</evidence>
<sequence length="946" mass="103593">MTFTSSLRTALSFRVRQVTALALLFYVAVSVVLFLTDRLAPTSNAEKQDALGLNLEEAYEDLYVITARPHPFNSRQNDRVRTYLLSRLNDVAEGHSHVHVLNDNTTAAFQDGSVVTYFQGNNILVRVDGSQVMGDGSGVLFSVHFDSVSTAPGATDDGMNIASLLQMVAYLAQNRPRRTAIFNFNNGEEDGLHGAHSFLAHPWSNLTSTFLNFEGAGAGGRPFLFRANSLPILRAFTHAHVPHLLANAISADAFAMRVIRSETDYAVYAGPRTSPSLLGGQFGVADHSGYTGTGGGMRGADVAFYQHRARYHTPEDSIRAMGRQGTRKALWASMETVRGAGAALLSMSARSLGEDVVEDAEPATYFSLFGTFLIAFPLRTLFFANIILLVLGPIILLSFSFLLYRQSLLLDSGWVRSTRGYGRFWFALLVSIGLHIGLVAGYLKLNPYTAHAHSAAVLASILTLSYIGFTLVLSIAQYVRPVPPAKQKFAILIEVYFVTWVFLVGATIFVGTKNLSGLYWVGAWNATALLAATLGMIEGLVGHGHSGREIILPCPPEDADGGQSHEEQEEAATERTPLINSHRTTQLPPSSVSILLDESVQDRSSLWWMAQMLFSVPVPLYFLGTLLQLWIQSMAQTAPDGGWTGILFIPLSLASILILLPLAPYAHKMHYLLTTLVVLVFVASTTYSWLVWPFNTSDSRLKVWFTSYVELTNLTQAPTANVLAAPQLVRATTELSAVSGFVDRVVVELPSSQAANASLACADKGRRPGLATCSWTVSSRWHPSVSRNGTWIQARAVRVNVTTARFNVRGENTRACRVSVANRTLRRFRVRSDTEHKWTEYTLPGTEDALPVRELRLWSRTWDDAFEAEIVFTEDNGGPIEGHVSCDWAEYAGGWTGGIASRPPVNGRTGAWIPALEEVLAFLPEWAVVTKIDDGLVLAESGFLLE</sequence>
<organism evidence="1 2">
    <name type="scientific">Vararia minispora EC-137</name>
    <dbReference type="NCBI Taxonomy" id="1314806"/>
    <lineage>
        <taxon>Eukaryota</taxon>
        <taxon>Fungi</taxon>
        <taxon>Dikarya</taxon>
        <taxon>Basidiomycota</taxon>
        <taxon>Agaricomycotina</taxon>
        <taxon>Agaricomycetes</taxon>
        <taxon>Russulales</taxon>
        <taxon>Lachnocladiaceae</taxon>
        <taxon>Vararia</taxon>
    </lineage>
</organism>
<dbReference type="EMBL" id="MU273493">
    <property type="protein sequence ID" value="KAI0034889.1"/>
    <property type="molecule type" value="Genomic_DNA"/>
</dbReference>
<dbReference type="Proteomes" id="UP000814128">
    <property type="component" value="Unassembled WGS sequence"/>
</dbReference>
<gene>
    <name evidence="1" type="ORF">K488DRAFT_44533</name>
</gene>
<comment type="caution">
    <text evidence="1">The sequence shown here is derived from an EMBL/GenBank/DDBJ whole genome shotgun (WGS) entry which is preliminary data.</text>
</comment>
<keyword evidence="2" id="KW-1185">Reference proteome</keyword>